<dbReference type="PANTHER" id="PTHR24320:SF148">
    <property type="entry name" value="NAD(P)-BINDING ROSSMANN-FOLD SUPERFAMILY PROTEIN"/>
    <property type="match status" value="1"/>
</dbReference>
<dbReference type="GO" id="GO:0016491">
    <property type="term" value="F:oxidoreductase activity"/>
    <property type="evidence" value="ECO:0007669"/>
    <property type="project" value="UniProtKB-KW"/>
</dbReference>
<dbReference type="InterPro" id="IPR036291">
    <property type="entry name" value="NAD(P)-bd_dom_sf"/>
</dbReference>
<evidence type="ECO:0000256" key="2">
    <source>
        <dbReference type="ARBA" id="ARBA00023002"/>
    </source>
</evidence>
<feature type="transmembrane region" description="Helical" evidence="4">
    <location>
        <begin position="6"/>
        <end position="33"/>
    </location>
</feature>
<dbReference type="PRINTS" id="PR00081">
    <property type="entry name" value="GDHRDH"/>
</dbReference>
<dbReference type="PANTHER" id="PTHR24320">
    <property type="entry name" value="RETINOL DEHYDROGENASE"/>
    <property type="match status" value="1"/>
</dbReference>
<keyword evidence="6" id="KW-1185">Reference proteome</keyword>
<accession>A0A9N8EDE1</accession>
<proteinExistence type="inferred from homology"/>
<evidence type="ECO:0000313" key="5">
    <source>
        <dbReference type="EMBL" id="CAB9518355.1"/>
    </source>
</evidence>
<comment type="similarity">
    <text evidence="1">Belongs to the short-chain dehydrogenases/reductases (SDR) family.</text>
</comment>
<feature type="transmembrane region" description="Helical" evidence="4">
    <location>
        <begin position="45"/>
        <end position="60"/>
    </location>
</feature>
<protein>
    <submittedName>
        <fullName evidence="5">Daunorubicin C-13 ketoreductase DnrU</fullName>
    </submittedName>
</protein>
<keyword evidence="4" id="KW-0472">Membrane</keyword>
<evidence type="ECO:0000256" key="3">
    <source>
        <dbReference type="SAM" id="MobiDB-lite"/>
    </source>
</evidence>
<dbReference type="AlphaFoldDB" id="A0A9N8EDE1"/>
<gene>
    <name evidence="5" type="ORF">SEMRO_926_G221080.1</name>
</gene>
<dbReference type="EMBL" id="CAICTM010000924">
    <property type="protein sequence ID" value="CAB9518355.1"/>
    <property type="molecule type" value="Genomic_DNA"/>
</dbReference>
<dbReference type="Proteomes" id="UP001153069">
    <property type="component" value="Unassembled WGS sequence"/>
</dbReference>
<reference evidence="5" key="1">
    <citation type="submission" date="2020-06" db="EMBL/GenBank/DDBJ databases">
        <authorList>
            <consortium name="Plant Systems Biology data submission"/>
        </authorList>
    </citation>
    <scope>NUCLEOTIDE SEQUENCE</scope>
    <source>
        <strain evidence="5">D6</strain>
    </source>
</reference>
<feature type="region of interest" description="Disordered" evidence="3">
    <location>
        <begin position="391"/>
        <end position="424"/>
    </location>
</feature>
<evidence type="ECO:0000256" key="1">
    <source>
        <dbReference type="ARBA" id="ARBA00006484"/>
    </source>
</evidence>
<dbReference type="Gene3D" id="3.40.50.720">
    <property type="entry name" value="NAD(P)-binding Rossmann-like Domain"/>
    <property type="match status" value="1"/>
</dbReference>
<comment type="caution">
    <text evidence="5">The sequence shown here is derived from an EMBL/GenBank/DDBJ whole genome shotgun (WGS) entry which is preliminary data.</text>
</comment>
<evidence type="ECO:0000313" key="6">
    <source>
        <dbReference type="Proteomes" id="UP001153069"/>
    </source>
</evidence>
<dbReference type="InterPro" id="IPR002347">
    <property type="entry name" value="SDR_fam"/>
</dbReference>
<dbReference type="Pfam" id="PF00106">
    <property type="entry name" value="adh_short"/>
    <property type="match status" value="1"/>
</dbReference>
<organism evidence="5 6">
    <name type="scientific">Seminavis robusta</name>
    <dbReference type="NCBI Taxonomy" id="568900"/>
    <lineage>
        <taxon>Eukaryota</taxon>
        <taxon>Sar</taxon>
        <taxon>Stramenopiles</taxon>
        <taxon>Ochrophyta</taxon>
        <taxon>Bacillariophyta</taxon>
        <taxon>Bacillariophyceae</taxon>
        <taxon>Bacillariophycidae</taxon>
        <taxon>Naviculales</taxon>
        <taxon>Naviculaceae</taxon>
        <taxon>Seminavis</taxon>
    </lineage>
</organism>
<sequence>MDTTALAWFFGLLLPPLVAVLYSIAMLSMYAGFCEWTVSEKLPSLAWRLGLLGGAAAITYSDRYATTHGSNISETSRMEISMMVIESALIWVLSFYFLLETRLEDIVGGTDPNGRVPKDCIKGKIVLVTGANAGIGKETARQLANLGAAKVILACRSPKRGQDAMEELRKNQQEDTMKLSQLMVLECDLGSFDSIRKAVDFLKGRQLEDIPKIDVLILNAGVMMNDHVMTKDGCETMMQANLLGHYLLTRMLLAKNMLKPNKKNPPRVLHLSSSTYQIAVSHHGGMDMDDLFCNKGKRQYSLFGQYAQSKLGNILFAKELARRYKDKLVSLAVHPGLVRTDVTRNMPFILYYGNLACAIFMKQLQKTVAQGAWCSVSGATISVDAGLMSTHELDTPESGTAEPEDSTDKEEPKGIPNGSYLQNGKVRQTDTYTYLEADARKLWDLSEKIVGLEQE</sequence>
<keyword evidence="4" id="KW-1133">Transmembrane helix</keyword>
<dbReference type="SUPFAM" id="SSF51735">
    <property type="entry name" value="NAD(P)-binding Rossmann-fold domains"/>
    <property type="match status" value="1"/>
</dbReference>
<feature type="transmembrane region" description="Helical" evidence="4">
    <location>
        <begin position="80"/>
        <end position="99"/>
    </location>
</feature>
<keyword evidence="4" id="KW-0812">Transmembrane</keyword>
<evidence type="ECO:0000256" key="4">
    <source>
        <dbReference type="SAM" id="Phobius"/>
    </source>
</evidence>
<name>A0A9N8EDE1_9STRA</name>
<keyword evidence="2" id="KW-0560">Oxidoreductase</keyword>
<dbReference type="OrthoDB" id="47007at2759"/>